<proteinExistence type="predicted"/>
<evidence type="ECO:0008006" key="4">
    <source>
        <dbReference type="Google" id="ProtNLM"/>
    </source>
</evidence>
<keyword evidence="1" id="KW-0812">Transmembrane</keyword>
<keyword evidence="1" id="KW-0472">Membrane</keyword>
<dbReference type="PANTHER" id="PTHR31126:SF1">
    <property type="entry name" value="TYROSINE SPECIFIC PROTEIN PHOSPHATASES DOMAIN-CONTAINING PROTEIN"/>
    <property type="match status" value="1"/>
</dbReference>
<comment type="caution">
    <text evidence="2">The sequence shown here is derived from an EMBL/GenBank/DDBJ whole genome shotgun (WGS) entry which is preliminary data.</text>
</comment>
<keyword evidence="1" id="KW-1133">Transmembrane helix</keyword>
<reference evidence="2 3" key="1">
    <citation type="submission" date="2024-04" db="EMBL/GenBank/DDBJ databases">
        <authorList>
            <consortium name="Genoscope - CEA"/>
            <person name="William W."/>
        </authorList>
    </citation>
    <scope>NUCLEOTIDE SEQUENCE [LARGE SCALE GENOMIC DNA]</scope>
</reference>
<gene>
    <name evidence="2" type="ORF">GSLYS_00008290001</name>
</gene>
<keyword evidence="3" id="KW-1185">Reference proteome</keyword>
<dbReference type="InterPro" id="IPR026893">
    <property type="entry name" value="Tyr/Ser_Pase_IphP-type"/>
</dbReference>
<dbReference type="Pfam" id="PF13350">
    <property type="entry name" value="Y_phosphatase3"/>
    <property type="match status" value="1"/>
</dbReference>
<accession>A0AAV2HJX9</accession>
<dbReference type="Gene3D" id="3.90.190.10">
    <property type="entry name" value="Protein tyrosine phosphatase superfamily"/>
    <property type="match status" value="1"/>
</dbReference>
<sequence length="395" mass="45228">MAAAVRSSLLVPKLDSVPNLRILCTRSTSSIYSKLQENAAAVYRSSKPDRLISEELAEFRKLGIKCIIDFRSKEEYLGTDGHCLLDKEYSLYKVCVPKENYKAGEKVKCEIIFKASNKYETSSKDKDLLQDEEFATSQDNPEPAAVPSSETFEKKHYLINFFRMTYVFAVFNRLPWHLWLLGILYFLLDLLRRNKFKNFSKFFAKKALNKTGMYGQYVDIVEFSQSSICSALKLLSDPNNLPALINCAHGKDRTGIVSALVLTCLGMPKDYVAEEYALSTEGLEPVKHLVYKDIVEKYHLREEFCKSDAETMRSLLTYIEQKYTSVEGYMCHIGFGTEEQQELKQNLEAFVYSSSELDRDAKEHEESLLFGDVSNPSSRIFNLEGVDQEQSNEEQ</sequence>
<feature type="transmembrane region" description="Helical" evidence="1">
    <location>
        <begin position="174"/>
        <end position="191"/>
    </location>
</feature>
<evidence type="ECO:0000313" key="3">
    <source>
        <dbReference type="Proteomes" id="UP001497497"/>
    </source>
</evidence>
<dbReference type="GO" id="GO:0004721">
    <property type="term" value="F:phosphoprotein phosphatase activity"/>
    <property type="evidence" value="ECO:0007669"/>
    <property type="project" value="InterPro"/>
</dbReference>
<dbReference type="AlphaFoldDB" id="A0AAV2HJX9"/>
<dbReference type="SUPFAM" id="SSF52799">
    <property type="entry name" value="(Phosphotyrosine protein) phosphatases II"/>
    <property type="match status" value="1"/>
</dbReference>
<evidence type="ECO:0000313" key="2">
    <source>
        <dbReference type="EMBL" id="CAL1534330.1"/>
    </source>
</evidence>
<protein>
    <recommendedName>
        <fullName evidence="4">Tyrosine specific protein phosphatases domain-containing protein</fullName>
    </recommendedName>
</protein>
<dbReference type="EMBL" id="CAXITT010000168">
    <property type="protein sequence ID" value="CAL1534330.1"/>
    <property type="molecule type" value="Genomic_DNA"/>
</dbReference>
<evidence type="ECO:0000256" key="1">
    <source>
        <dbReference type="SAM" id="Phobius"/>
    </source>
</evidence>
<dbReference type="PANTHER" id="PTHR31126">
    <property type="entry name" value="TYROSINE-PROTEIN PHOSPHATASE"/>
    <property type="match status" value="1"/>
</dbReference>
<name>A0AAV2HJX9_LYMST</name>
<dbReference type="InterPro" id="IPR029021">
    <property type="entry name" value="Prot-tyrosine_phosphatase-like"/>
</dbReference>
<dbReference type="Proteomes" id="UP001497497">
    <property type="component" value="Unassembled WGS sequence"/>
</dbReference>
<organism evidence="2 3">
    <name type="scientific">Lymnaea stagnalis</name>
    <name type="common">Great pond snail</name>
    <name type="synonym">Helix stagnalis</name>
    <dbReference type="NCBI Taxonomy" id="6523"/>
    <lineage>
        <taxon>Eukaryota</taxon>
        <taxon>Metazoa</taxon>
        <taxon>Spiralia</taxon>
        <taxon>Lophotrochozoa</taxon>
        <taxon>Mollusca</taxon>
        <taxon>Gastropoda</taxon>
        <taxon>Heterobranchia</taxon>
        <taxon>Euthyneura</taxon>
        <taxon>Panpulmonata</taxon>
        <taxon>Hygrophila</taxon>
        <taxon>Lymnaeoidea</taxon>
        <taxon>Lymnaeidae</taxon>
        <taxon>Lymnaea</taxon>
    </lineage>
</organism>